<organism evidence="2 3">
    <name type="scientific">Tritrichomonas foetus</name>
    <dbReference type="NCBI Taxonomy" id="1144522"/>
    <lineage>
        <taxon>Eukaryota</taxon>
        <taxon>Metamonada</taxon>
        <taxon>Parabasalia</taxon>
        <taxon>Tritrichomonadida</taxon>
        <taxon>Tritrichomonadidae</taxon>
        <taxon>Tritrichomonas</taxon>
    </lineage>
</organism>
<keyword evidence="3" id="KW-1185">Reference proteome</keyword>
<dbReference type="Pfam" id="PF00071">
    <property type="entry name" value="Ras"/>
    <property type="match status" value="1"/>
</dbReference>
<comment type="caution">
    <text evidence="2">The sequence shown here is derived from an EMBL/GenBank/DDBJ whole genome shotgun (WGS) entry which is preliminary data.</text>
</comment>
<evidence type="ECO:0000256" key="1">
    <source>
        <dbReference type="ARBA" id="ARBA00022741"/>
    </source>
</evidence>
<dbReference type="PRINTS" id="PR00449">
    <property type="entry name" value="RASTRNSFRMNG"/>
</dbReference>
<dbReference type="SMART" id="SM00176">
    <property type="entry name" value="RAN"/>
    <property type="match status" value="1"/>
</dbReference>
<dbReference type="VEuPathDB" id="TrichDB:TRFO_32573"/>
<name>A0A1J4JQL3_9EUKA</name>
<proteinExistence type="predicted"/>
<reference evidence="2" key="1">
    <citation type="submission" date="2016-10" db="EMBL/GenBank/DDBJ databases">
        <authorList>
            <person name="Benchimol M."/>
            <person name="Almeida L.G."/>
            <person name="Vasconcelos A.T."/>
            <person name="Perreira-Neves A."/>
            <person name="Rosa I.A."/>
            <person name="Tasca T."/>
            <person name="Bogo M.R."/>
            <person name="de Souza W."/>
        </authorList>
    </citation>
    <scope>NUCLEOTIDE SEQUENCE [LARGE SCALE GENOMIC DNA]</scope>
    <source>
        <strain evidence="2">K</strain>
    </source>
</reference>
<dbReference type="PROSITE" id="PS51419">
    <property type="entry name" value="RAB"/>
    <property type="match status" value="1"/>
</dbReference>
<dbReference type="SUPFAM" id="SSF52540">
    <property type="entry name" value="P-loop containing nucleoside triphosphate hydrolases"/>
    <property type="match status" value="1"/>
</dbReference>
<gene>
    <name evidence="2" type="primary">ypt5</name>
    <name evidence="2" type="ORF">TRFO_32573</name>
</gene>
<dbReference type="RefSeq" id="XP_068353840.1">
    <property type="nucleotide sequence ID" value="XM_068508569.1"/>
</dbReference>
<dbReference type="PANTHER" id="PTHR47978">
    <property type="match status" value="1"/>
</dbReference>
<dbReference type="InterPro" id="IPR005225">
    <property type="entry name" value="Small_GTP-bd"/>
</dbReference>
<dbReference type="OrthoDB" id="9989112at2759"/>
<dbReference type="GeneID" id="94843273"/>
<dbReference type="SMART" id="SM00174">
    <property type="entry name" value="RHO"/>
    <property type="match status" value="1"/>
</dbReference>
<dbReference type="GO" id="GO:0003924">
    <property type="term" value="F:GTPase activity"/>
    <property type="evidence" value="ECO:0007669"/>
    <property type="project" value="InterPro"/>
</dbReference>
<dbReference type="EMBL" id="MLAK01000943">
    <property type="protein sequence ID" value="OHT00704.1"/>
    <property type="molecule type" value="Genomic_DNA"/>
</dbReference>
<evidence type="ECO:0000313" key="3">
    <source>
        <dbReference type="Proteomes" id="UP000179807"/>
    </source>
</evidence>
<dbReference type="Gene3D" id="3.40.50.300">
    <property type="entry name" value="P-loop containing nucleotide triphosphate hydrolases"/>
    <property type="match status" value="1"/>
</dbReference>
<dbReference type="CDD" id="cd00154">
    <property type="entry name" value="Rab"/>
    <property type="match status" value="1"/>
</dbReference>
<protein>
    <submittedName>
        <fullName evidence="2">GTP-binding protein ypt5</fullName>
    </submittedName>
</protein>
<dbReference type="GO" id="GO:0005525">
    <property type="term" value="F:GTP binding"/>
    <property type="evidence" value="ECO:0007669"/>
    <property type="project" value="InterPro"/>
</dbReference>
<evidence type="ECO:0000313" key="2">
    <source>
        <dbReference type="EMBL" id="OHT00704.1"/>
    </source>
</evidence>
<dbReference type="InterPro" id="IPR001806">
    <property type="entry name" value="Small_GTPase"/>
</dbReference>
<dbReference type="FunFam" id="3.40.50.300:FF:001204">
    <property type="entry name" value="Small GTP-binding protein, putative"/>
    <property type="match status" value="1"/>
</dbReference>
<dbReference type="InterPro" id="IPR027417">
    <property type="entry name" value="P-loop_NTPase"/>
</dbReference>
<dbReference type="Proteomes" id="UP000179807">
    <property type="component" value="Unassembled WGS sequence"/>
</dbReference>
<keyword evidence="1" id="KW-0547">Nucleotide-binding</keyword>
<accession>A0A1J4JQL3</accession>
<dbReference type="SMART" id="SM00173">
    <property type="entry name" value="RAS"/>
    <property type="match status" value="1"/>
</dbReference>
<dbReference type="SMART" id="SM00175">
    <property type="entry name" value="RAB"/>
    <property type="match status" value="1"/>
</dbReference>
<dbReference type="AlphaFoldDB" id="A0A1J4JQL3"/>
<dbReference type="NCBIfam" id="TIGR00231">
    <property type="entry name" value="small_GTP"/>
    <property type="match status" value="1"/>
</dbReference>
<sequence length="188" mass="20812">MQDRVFPRVIFIGDSGVGKTSLISRGANDSFNDMTSPTVGAGVTPMTRTVDGKEVGFHVWDTAGQEIYRSIIPLYFKYAVCAIIVFSFEDIKSFQALDLWLEMLQTNTDHDIPVVIAGNKCDVEKKTVDISMAKKWASSKNYQLFLTSARTGEQVNNLFQFVAENYVESSEKAIALATATAQRKDGCC</sequence>